<accession>A0ABM9ZYX9</accession>
<feature type="coiled-coil region" evidence="1">
    <location>
        <begin position="4"/>
        <end position="64"/>
    </location>
</feature>
<organism evidence="2 3">
    <name type="scientific">Turicibacter sanguinis PC909</name>
    <dbReference type="NCBI Taxonomy" id="702450"/>
    <lineage>
        <taxon>Bacteria</taxon>
        <taxon>Bacillati</taxon>
        <taxon>Bacillota</taxon>
        <taxon>Erysipelotrichia</taxon>
        <taxon>Erysipelotrichales</taxon>
        <taxon>Turicibacteraceae</taxon>
        <taxon>Turicibacter</taxon>
    </lineage>
</organism>
<sequence>MTKIEELKALNQKDEEKIKALQKKIQNRNEKINTLICSEYLGMLNELNLDHEAAKEFLISLKEQKVD</sequence>
<evidence type="ECO:0000256" key="1">
    <source>
        <dbReference type="SAM" id="Coils"/>
    </source>
</evidence>
<reference evidence="2 3" key="1">
    <citation type="journal article" date="2011" name="J. Bacteriol.">
        <title>Draft Genome Sequence of Turicibacter sanguinis PC909, Isolated from Human Feces.</title>
        <authorList>
            <person name="Cuiv P.O."/>
            <person name="Klaassens E.S."/>
            <person name="Durkin A.S."/>
            <person name="Harkins D.M."/>
            <person name="Foster L."/>
            <person name="McCorrison J."/>
            <person name="Torralba M."/>
            <person name="Nelson K.E."/>
            <person name="Morrison M."/>
        </authorList>
    </citation>
    <scope>NUCLEOTIDE SEQUENCE [LARGE SCALE GENOMIC DNA]</scope>
    <source>
        <strain evidence="2 3">PC909</strain>
    </source>
</reference>
<comment type="caution">
    <text evidence="2">The sequence shown here is derived from an EMBL/GenBank/DDBJ whole genome shotgun (WGS) entry which is preliminary data.</text>
</comment>
<dbReference type="Proteomes" id="UP000002938">
    <property type="component" value="Unassembled WGS sequence"/>
</dbReference>
<evidence type="ECO:0000313" key="3">
    <source>
        <dbReference type="Proteomes" id="UP000002938"/>
    </source>
</evidence>
<proteinExistence type="predicted"/>
<keyword evidence="3" id="KW-1185">Reference proteome</keyword>
<name>A0ABM9ZYX9_9FIRM</name>
<dbReference type="EMBL" id="ADMN01000123">
    <property type="protein sequence ID" value="EFF62537.1"/>
    <property type="molecule type" value="Genomic_DNA"/>
</dbReference>
<keyword evidence="1" id="KW-0175">Coiled coil</keyword>
<dbReference type="RefSeq" id="WP_006785944.1">
    <property type="nucleotide sequence ID" value="NZ_ADMN01000123.1"/>
</dbReference>
<protein>
    <submittedName>
        <fullName evidence="2">Conserved domain protein</fullName>
    </submittedName>
</protein>
<gene>
    <name evidence="2" type="ORF">CUW_1943</name>
</gene>
<evidence type="ECO:0000313" key="2">
    <source>
        <dbReference type="EMBL" id="EFF62537.1"/>
    </source>
</evidence>